<dbReference type="Pfam" id="PF13279">
    <property type="entry name" value="4HBT_2"/>
    <property type="match status" value="1"/>
</dbReference>
<keyword evidence="4" id="KW-1185">Reference proteome</keyword>
<dbReference type="PIRSF" id="PIRSF003230">
    <property type="entry name" value="YbgC"/>
    <property type="match status" value="1"/>
</dbReference>
<evidence type="ECO:0000256" key="1">
    <source>
        <dbReference type="ARBA" id="ARBA00005953"/>
    </source>
</evidence>
<dbReference type="NCBIfam" id="TIGR00051">
    <property type="entry name" value="YbgC/FadM family acyl-CoA thioesterase"/>
    <property type="match status" value="1"/>
</dbReference>
<evidence type="ECO:0000256" key="2">
    <source>
        <dbReference type="ARBA" id="ARBA00022801"/>
    </source>
</evidence>
<name>A0ABM7FTR1_9SPHN</name>
<dbReference type="InterPro" id="IPR029069">
    <property type="entry name" value="HotDog_dom_sf"/>
</dbReference>
<dbReference type="Gene3D" id="3.10.129.10">
    <property type="entry name" value="Hotdog Thioesterase"/>
    <property type="match status" value="1"/>
</dbReference>
<dbReference type="InterPro" id="IPR006684">
    <property type="entry name" value="YbgC/YbaW"/>
</dbReference>
<dbReference type="CDD" id="cd00586">
    <property type="entry name" value="4HBT"/>
    <property type="match status" value="1"/>
</dbReference>
<dbReference type="PANTHER" id="PTHR31793:SF37">
    <property type="entry name" value="ACYL-COA THIOESTER HYDROLASE YBGC"/>
    <property type="match status" value="1"/>
</dbReference>
<reference evidence="3" key="1">
    <citation type="submission" date="2018-07" db="EMBL/GenBank/DDBJ databases">
        <title>Complete genome sequence of Sphingomonas bisphenolicum strain AO1, a bisphenol A degradative bacterium isolated from Japanese farm field.</title>
        <authorList>
            <person name="Murakami M."/>
            <person name="Koh M."/>
            <person name="Koba S."/>
            <person name="Matsumura Y."/>
        </authorList>
    </citation>
    <scope>NUCLEOTIDE SEQUENCE</scope>
    <source>
        <strain evidence="3">AO1</strain>
    </source>
</reference>
<protein>
    <submittedName>
        <fullName evidence="3">Tol-pal system-associated acyl-CoA thioesterase</fullName>
    </submittedName>
</protein>
<dbReference type="EMBL" id="AP018817">
    <property type="protein sequence ID" value="BBF68474.1"/>
    <property type="molecule type" value="Genomic_DNA"/>
</dbReference>
<accession>A0ABM7FTR1</accession>
<comment type="similarity">
    <text evidence="1">Belongs to the 4-hydroxybenzoyl-CoA thioesterase family.</text>
</comment>
<evidence type="ECO:0000313" key="4">
    <source>
        <dbReference type="Proteomes" id="UP001059971"/>
    </source>
</evidence>
<evidence type="ECO:0000313" key="3">
    <source>
        <dbReference type="EMBL" id="BBF68474.1"/>
    </source>
</evidence>
<organism evidence="3 4">
    <name type="scientific">Sphingomonas bisphenolicum</name>
    <dbReference type="NCBI Taxonomy" id="296544"/>
    <lineage>
        <taxon>Bacteria</taxon>
        <taxon>Pseudomonadati</taxon>
        <taxon>Pseudomonadota</taxon>
        <taxon>Alphaproteobacteria</taxon>
        <taxon>Sphingomonadales</taxon>
        <taxon>Sphingomonadaceae</taxon>
        <taxon>Sphingomonas</taxon>
    </lineage>
</organism>
<dbReference type="RefSeq" id="WP_315975793.1">
    <property type="nucleotide sequence ID" value="NZ_AP018817.1"/>
</dbReference>
<gene>
    <name evidence="3" type="ORF">SBA_ch1_06740</name>
</gene>
<keyword evidence="2" id="KW-0378">Hydrolase</keyword>
<dbReference type="PANTHER" id="PTHR31793">
    <property type="entry name" value="4-HYDROXYBENZOYL-COA THIOESTERASE FAMILY MEMBER"/>
    <property type="match status" value="1"/>
</dbReference>
<dbReference type="SUPFAM" id="SSF54637">
    <property type="entry name" value="Thioesterase/thiol ester dehydrase-isomerase"/>
    <property type="match status" value="1"/>
</dbReference>
<proteinExistence type="inferred from homology"/>
<dbReference type="Proteomes" id="UP001059971">
    <property type="component" value="Chromosome 1"/>
</dbReference>
<dbReference type="InterPro" id="IPR050563">
    <property type="entry name" value="4-hydroxybenzoyl-CoA_TE"/>
</dbReference>
<sequence>MSVSDLMPAPATGRFLAAVHHFPLRVYFEDTDLSGLVYHANYLRYMERARSDMLRIAGIDQRANHEDGAGVYAVTDLAIRYRRPARLDDDLMVASRVTDVRAASCAIHQRVMRGQEELTDAAITVAWLTPQGRPQRQPKAWTEIFTRLCQGEDIHP</sequence>